<dbReference type="GO" id="GO:1990112">
    <property type="term" value="C:RQC complex"/>
    <property type="evidence" value="ECO:0007669"/>
    <property type="project" value="TreeGrafter"/>
</dbReference>
<evidence type="ECO:0000313" key="3">
    <source>
        <dbReference type="Proteomes" id="UP000722459"/>
    </source>
</evidence>
<dbReference type="GO" id="GO:0072344">
    <property type="term" value="P:rescue of stalled ribosome"/>
    <property type="evidence" value="ECO:0007669"/>
    <property type="project" value="TreeGrafter"/>
</dbReference>
<reference evidence="2" key="1">
    <citation type="journal article" date="2021" name="ISME J.">
        <title>Mercury methylation by metabolically versatile and cosmopolitan marine bacteria.</title>
        <authorList>
            <person name="Lin H."/>
            <person name="Ascher D.B."/>
            <person name="Myung Y."/>
            <person name="Lamborg C.H."/>
            <person name="Hallam S.J."/>
            <person name="Gionfriddo C.M."/>
            <person name="Holt K.E."/>
            <person name="Moreau J.W."/>
        </authorList>
    </citation>
    <scope>NUCLEOTIDE SEQUENCE</scope>
    <source>
        <strain evidence="2">SI075_bin30</strain>
    </source>
</reference>
<dbReference type="PANTHER" id="PTHR15239:SF6">
    <property type="entry name" value="RIBOSOME QUALITY CONTROL COMPLEX SUBUNIT NEMF"/>
    <property type="match status" value="1"/>
</dbReference>
<organism evidence="2 3">
    <name type="scientific">Candidatus Iainarchaeum sp</name>
    <dbReference type="NCBI Taxonomy" id="3101447"/>
    <lineage>
        <taxon>Archaea</taxon>
        <taxon>Candidatus Iainarchaeota</taxon>
        <taxon>Candidatus Iainarchaeia</taxon>
        <taxon>Candidatus Iainarchaeales</taxon>
        <taxon>Candidatus Iainarchaeaceae</taxon>
        <taxon>Candidatus Iainarchaeum</taxon>
    </lineage>
</organism>
<comment type="caution">
    <text evidence="2">The sequence shown here is derived from an EMBL/GenBank/DDBJ whole genome shotgun (WGS) entry which is preliminary data.</text>
</comment>
<proteinExistence type="predicted"/>
<feature type="domain" description="NFACT RNA-binding" evidence="1">
    <location>
        <begin position="62"/>
        <end position="175"/>
    </location>
</feature>
<name>A0A8T5GFV5_9ARCH</name>
<gene>
    <name evidence="2" type="ORF">HON47_04310</name>
</gene>
<dbReference type="AlphaFoldDB" id="A0A8T5GFV5"/>
<protein>
    <submittedName>
        <fullName evidence="2">DUF814 domain-containing protein</fullName>
    </submittedName>
</protein>
<dbReference type="GO" id="GO:0000049">
    <property type="term" value="F:tRNA binding"/>
    <property type="evidence" value="ECO:0007669"/>
    <property type="project" value="TreeGrafter"/>
</dbReference>
<dbReference type="Pfam" id="PF05670">
    <property type="entry name" value="NFACT-R_1"/>
    <property type="match status" value="1"/>
</dbReference>
<dbReference type="PANTHER" id="PTHR15239">
    <property type="entry name" value="NUCLEAR EXPORT MEDIATOR FACTOR NEMF"/>
    <property type="match status" value="1"/>
</dbReference>
<dbReference type="InterPro" id="IPR051608">
    <property type="entry name" value="RQC_Subunit_NEMF"/>
</dbReference>
<evidence type="ECO:0000259" key="1">
    <source>
        <dbReference type="Pfam" id="PF05670"/>
    </source>
</evidence>
<dbReference type="InterPro" id="IPR008532">
    <property type="entry name" value="NFACT_RNA-bd"/>
</dbReference>
<accession>A0A8T5GFV5</accession>
<dbReference type="GO" id="GO:0043023">
    <property type="term" value="F:ribosomal large subunit binding"/>
    <property type="evidence" value="ECO:0007669"/>
    <property type="project" value="TreeGrafter"/>
</dbReference>
<evidence type="ECO:0000313" key="2">
    <source>
        <dbReference type="EMBL" id="MBT4870772.1"/>
    </source>
</evidence>
<dbReference type="Proteomes" id="UP000722459">
    <property type="component" value="Unassembled WGS sequence"/>
</dbReference>
<sequence>MEIELDLDKTIEENATAYFQKSKLARKKILGLKKAIVITEKIAEKKVIVKKKEVRKAKWFEKYRWFFTSDGLLVVGGKTAIQNEEIVKKYMDKKDIYFHAEVYGAPHCIIKLSDSKMNAVPELSMKEAAMFAATFSKAFESGQSSADAYSVKPNQVSKRAPSGTSLGTGAFMIYGERNWFKKTTLSCAIGYLQKEKILMCGPFDAIKKKCIRVYELKFGTVEKNKTAKLLQEKYKEKGLIFNNEEILSLLPNGKFEIVG</sequence>
<dbReference type="EMBL" id="JABJNZ010000057">
    <property type="protein sequence ID" value="MBT4870772.1"/>
    <property type="molecule type" value="Genomic_DNA"/>
</dbReference>